<dbReference type="Pfam" id="PF07331">
    <property type="entry name" value="TctB"/>
    <property type="match status" value="1"/>
</dbReference>
<accession>A0A3N1MDQ2</accession>
<feature type="transmembrane region" description="Helical" evidence="1">
    <location>
        <begin position="77"/>
        <end position="107"/>
    </location>
</feature>
<dbReference type="EMBL" id="RJKX01000011">
    <property type="protein sequence ID" value="ROQ01861.1"/>
    <property type="molecule type" value="Genomic_DNA"/>
</dbReference>
<dbReference type="AlphaFoldDB" id="A0A3N1MDQ2"/>
<keyword evidence="1" id="KW-1133">Transmembrane helix</keyword>
<gene>
    <name evidence="3" type="ORF">EDC65_1048</name>
</gene>
<dbReference type="InterPro" id="IPR009936">
    <property type="entry name" value="DUF1468"/>
</dbReference>
<sequence>MQLRHPQDLGAGILFLLFGAGAYLTSGELQVGDAATMGPGYIPRMLALGLMLIGALTAARAFAASGPAVERFGARPLILVTLSVLVFAITVRWLGVIIATLLIVGIGSLADRESRPREIVIAGIVLAALSVGLFVHALGVQMPIWPSSP</sequence>
<dbReference type="OrthoDB" id="5186924at2"/>
<keyword evidence="1" id="KW-0472">Membrane</keyword>
<evidence type="ECO:0000313" key="3">
    <source>
        <dbReference type="EMBL" id="ROQ01861.1"/>
    </source>
</evidence>
<reference evidence="3 4" key="1">
    <citation type="submission" date="2018-11" db="EMBL/GenBank/DDBJ databases">
        <title>Genomic Encyclopedia of Type Strains, Phase IV (KMG-IV): sequencing the most valuable type-strain genomes for metagenomic binning, comparative biology and taxonomic classification.</title>
        <authorList>
            <person name="Goeker M."/>
        </authorList>
    </citation>
    <scope>NUCLEOTIDE SEQUENCE [LARGE SCALE GENOMIC DNA]</scope>
    <source>
        <strain evidence="3 4">DSM 5900</strain>
    </source>
</reference>
<keyword evidence="1" id="KW-0812">Transmembrane</keyword>
<comment type="caution">
    <text evidence="3">The sequence shown here is derived from an EMBL/GenBank/DDBJ whole genome shotgun (WGS) entry which is preliminary data.</text>
</comment>
<organism evidence="3 4">
    <name type="scientific">Stella humosa</name>
    <dbReference type="NCBI Taxonomy" id="94"/>
    <lineage>
        <taxon>Bacteria</taxon>
        <taxon>Pseudomonadati</taxon>
        <taxon>Pseudomonadota</taxon>
        <taxon>Alphaproteobacteria</taxon>
        <taxon>Rhodospirillales</taxon>
        <taxon>Stellaceae</taxon>
        <taxon>Stella</taxon>
    </lineage>
</organism>
<dbReference type="RefSeq" id="WP_123688576.1">
    <property type="nucleotide sequence ID" value="NZ_AP019700.1"/>
</dbReference>
<feature type="transmembrane region" description="Helical" evidence="1">
    <location>
        <begin position="119"/>
        <end position="140"/>
    </location>
</feature>
<feature type="domain" description="DUF1468" evidence="2">
    <location>
        <begin position="11"/>
        <end position="143"/>
    </location>
</feature>
<protein>
    <submittedName>
        <fullName evidence="3">Tripartite tricarboxylate transporter TctB family protein</fullName>
    </submittedName>
</protein>
<evidence type="ECO:0000313" key="4">
    <source>
        <dbReference type="Proteomes" id="UP000278222"/>
    </source>
</evidence>
<name>A0A3N1MDQ2_9PROT</name>
<feature type="transmembrane region" description="Helical" evidence="1">
    <location>
        <begin position="46"/>
        <end position="65"/>
    </location>
</feature>
<keyword evidence="4" id="KW-1185">Reference proteome</keyword>
<evidence type="ECO:0000256" key="1">
    <source>
        <dbReference type="SAM" id="Phobius"/>
    </source>
</evidence>
<evidence type="ECO:0000259" key="2">
    <source>
        <dbReference type="Pfam" id="PF07331"/>
    </source>
</evidence>
<dbReference type="Proteomes" id="UP000278222">
    <property type="component" value="Unassembled WGS sequence"/>
</dbReference>
<feature type="transmembrane region" description="Helical" evidence="1">
    <location>
        <begin position="9"/>
        <end position="26"/>
    </location>
</feature>
<proteinExistence type="predicted"/>